<keyword evidence="6" id="KW-0630">Potassium</keyword>
<dbReference type="GO" id="GO:0006813">
    <property type="term" value="P:potassium ion transport"/>
    <property type="evidence" value="ECO:0007669"/>
    <property type="project" value="UniProtKB-KW"/>
</dbReference>
<gene>
    <name evidence="15" type="ORF">JCGZ_17357</name>
</gene>
<evidence type="ECO:0000259" key="13">
    <source>
        <dbReference type="Pfam" id="PF00999"/>
    </source>
</evidence>
<dbReference type="FunFam" id="1.20.1530.20:FF:000022">
    <property type="entry name" value="Cation/H(+) antiporter 24"/>
    <property type="match status" value="1"/>
</dbReference>
<evidence type="ECO:0000256" key="3">
    <source>
        <dbReference type="ARBA" id="ARBA00022449"/>
    </source>
</evidence>
<evidence type="ECO:0000313" key="15">
    <source>
        <dbReference type="EMBL" id="KDP45750.1"/>
    </source>
</evidence>
<keyword evidence="9 12" id="KW-0472">Membrane</keyword>
<evidence type="ECO:0000256" key="6">
    <source>
        <dbReference type="ARBA" id="ARBA00022958"/>
    </source>
</evidence>
<evidence type="ECO:0000256" key="4">
    <source>
        <dbReference type="ARBA" id="ARBA00022538"/>
    </source>
</evidence>
<evidence type="ECO:0000256" key="11">
    <source>
        <dbReference type="ARBA" id="ARBA00054890"/>
    </source>
</evidence>
<feature type="transmembrane region" description="Helical" evidence="12">
    <location>
        <begin position="106"/>
        <end position="126"/>
    </location>
</feature>
<keyword evidence="8" id="KW-0406">Ion transport</keyword>
<dbReference type="GO" id="GO:0006885">
    <property type="term" value="P:regulation of pH"/>
    <property type="evidence" value="ECO:0007669"/>
    <property type="project" value="TreeGrafter"/>
</dbReference>
<dbReference type="GO" id="GO:0012505">
    <property type="term" value="C:endomembrane system"/>
    <property type="evidence" value="ECO:0007669"/>
    <property type="project" value="TreeGrafter"/>
</dbReference>
<feature type="transmembrane region" description="Helical" evidence="12">
    <location>
        <begin position="423"/>
        <end position="443"/>
    </location>
</feature>
<dbReference type="Gene3D" id="1.20.1530.20">
    <property type="match status" value="1"/>
</dbReference>
<evidence type="ECO:0000256" key="1">
    <source>
        <dbReference type="ARBA" id="ARBA00004141"/>
    </source>
</evidence>
<dbReference type="PANTHER" id="PTHR32468">
    <property type="entry name" value="CATION/H + ANTIPORTER"/>
    <property type="match status" value="1"/>
</dbReference>
<feature type="transmembrane region" description="Helical" evidence="12">
    <location>
        <begin position="42"/>
        <end position="61"/>
    </location>
</feature>
<feature type="transmembrane region" description="Helical" evidence="12">
    <location>
        <begin position="205"/>
        <end position="225"/>
    </location>
</feature>
<dbReference type="GO" id="GO:0016020">
    <property type="term" value="C:membrane"/>
    <property type="evidence" value="ECO:0007669"/>
    <property type="project" value="UniProtKB-SubCell"/>
</dbReference>
<feature type="transmembrane region" description="Helical" evidence="12">
    <location>
        <begin position="360"/>
        <end position="382"/>
    </location>
</feature>
<sequence>MDVKSNPSVEFDPVIPQITVICEKIHAPHPLGVFYGENPLDYSFSLVLLEIILIILISRLIRILLKPLKQPRIVSDIIGGMFIGPSVLGCNKKFTASVLPDNAQFLLRNVGVMGFMFFLFLAGVKMDLGLIKKSGKKHLWTALVGVFFPFLSVGVVGAICRSSMEKELARASGIGAVATNLAFTSFPVIHLILKELNLLSSEIGRMALSTAVVGDCLGILSIIGFEALKQAEFSFQSALFYLASVVVLVAFYVIPIRRAMFWIVRNTPEGRPVNQNLVIFILLAVLVMGFFTDMFGIAIANGSMWLGLIIPDGPPLGATIVERSETIVMEILMPFSFAVVGLCTDVFSMADYGWTKLAPLFAMTLTGYFAKLLSTLVAALYFEIPLKDSLTLSLVMNLRGQLDLLIFIHWMDKRIIGIPMFTMLVLLTIAITAACTPLISMLYNPTKPYMVNKRRTIQHNPPGKELRIVVCIDDEENVSSLIDLLEMSYPTANNPFSISALHLIELIGRATPILIDHEQMERKPLNNLDGETIQNALRLYQEARDEFVKIHFYTAITVKRTMYQDICELAMLNKASLIILPFGKGKLDTLAGTEIVRHGHGMQSISSKVIAHAPCSVGIFVDKSSGRNPSIMGSNRHTLQKYVMLFLGGADAREALTYADRMVMNPDVSLIVVRFLSYNSEGDDEIEKKLDDGVVTWFWVKNESNERVFYREVVVKNGEETLAAIQAFKNSSNNDLWIVGRKQGINPVILQGLSNWSENRELGLIGDFVASIDFDSSASVLVVHQQIMRGQGRASREA</sequence>
<feature type="transmembrane region" description="Helical" evidence="12">
    <location>
        <begin position="171"/>
        <end position="193"/>
    </location>
</feature>
<dbReference type="OrthoDB" id="1861329at2759"/>
<keyword evidence="4" id="KW-0633">Potassium transport</keyword>
<dbReference type="AlphaFoldDB" id="A0A067LLW3"/>
<evidence type="ECO:0000256" key="12">
    <source>
        <dbReference type="SAM" id="Phobius"/>
    </source>
</evidence>
<evidence type="ECO:0000256" key="5">
    <source>
        <dbReference type="ARBA" id="ARBA00022692"/>
    </source>
</evidence>
<evidence type="ECO:0000259" key="14">
    <source>
        <dbReference type="Pfam" id="PF23259"/>
    </source>
</evidence>
<dbReference type="PANTHER" id="PTHR32468:SF109">
    <property type="entry name" value="CATION_H(+) ANTIPORTER 24-RELATED"/>
    <property type="match status" value="1"/>
</dbReference>
<dbReference type="InterPro" id="IPR050794">
    <property type="entry name" value="CPA2_transporter"/>
</dbReference>
<evidence type="ECO:0000256" key="8">
    <source>
        <dbReference type="ARBA" id="ARBA00023065"/>
    </source>
</evidence>
<organism evidence="15 16">
    <name type="scientific">Jatropha curcas</name>
    <name type="common">Barbados nut</name>
    <dbReference type="NCBI Taxonomy" id="180498"/>
    <lineage>
        <taxon>Eukaryota</taxon>
        <taxon>Viridiplantae</taxon>
        <taxon>Streptophyta</taxon>
        <taxon>Embryophyta</taxon>
        <taxon>Tracheophyta</taxon>
        <taxon>Spermatophyta</taxon>
        <taxon>Magnoliopsida</taxon>
        <taxon>eudicotyledons</taxon>
        <taxon>Gunneridae</taxon>
        <taxon>Pentapetalae</taxon>
        <taxon>rosids</taxon>
        <taxon>fabids</taxon>
        <taxon>Malpighiales</taxon>
        <taxon>Euphorbiaceae</taxon>
        <taxon>Crotonoideae</taxon>
        <taxon>Jatropheae</taxon>
        <taxon>Jatropha</taxon>
    </lineage>
</organism>
<evidence type="ECO:0000256" key="2">
    <source>
        <dbReference type="ARBA" id="ARBA00022448"/>
    </source>
</evidence>
<feature type="transmembrane region" description="Helical" evidence="12">
    <location>
        <begin position="138"/>
        <end position="159"/>
    </location>
</feature>
<feature type="domain" description="Cation/H+ exchanger transmembrane" evidence="13">
    <location>
        <begin position="55"/>
        <end position="434"/>
    </location>
</feature>
<keyword evidence="3" id="KW-0050">Antiport</keyword>
<dbReference type="Pfam" id="PF23259">
    <property type="entry name" value="CHX17_C"/>
    <property type="match status" value="1"/>
</dbReference>
<dbReference type="EMBL" id="KK914227">
    <property type="protein sequence ID" value="KDP45750.1"/>
    <property type="molecule type" value="Genomic_DNA"/>
</dbReference>
<dbReference type="Pfam" id="PF00999">
    <property type="entry name" value="Na_H_Exchanger"/>
    <property type="match status" value="1"/>
</dbReference>
<dbReference type="InterPro" id="IPR038770">
    <property type="entry name" value="Na+/solute_symporter_sf"/>
</dbReference>
<feature type="domain" description="Cation/H(+) antiporter C-terminal" evidence="14">
    <location>
        <begin position="644"/>
        <end position="786"/>
    </location>
</feature>
<dbReference type="GO" id="GO:1902600">
    <property type="term" value="P:proton transmembrane transport"/>
    <property type="evidence" value="ECO:0007669"/>
    <property type="project" value="InterPro"/>
</dbReference>
<keyword evidence="2" id="KW-0813">Transport</keyword>
<dbReference type="GO" id="GO:0015297">
    <property type="term" value="F:antiporter activity"/>
    <property type="evidence" value="ECO:0007669"/>
    <property type="project" value="UniProtKB-KW"/>
</dbReference>
<name>A0A067LLW3_JATCU</name>
<feature type="transmembrane region" description="Helical" evidence="12">
    <location>
        <begin position="277"/>
        <end position="307"/>
    </location>
</feature>
<evidence type="ECO:0000256" key="10">
    <source>
        <dbReference type="ARBA" id="ARBA00038341"/>
    </source>
</evidence>
<proteinExistence type="inferred from homology"/>
<evidence type="ECO:0000256" key="7">
    <source>
        <dbReference type="ARBA" id="ARBA00022989"/>
    </source>
</evidence>
<comment type="similarity">
    <text evidence="10">Belongs to the monovalent cation:proton antiporter 2 (CPA2) transporter (TC 2.A.37) family. CHX (TC 2.A.37.4) subfamily.</text>
</comment>
<evidence type="ECO:0000313" key="16">
    <source>
        <dbReference type="Proteomes" id="UP000027138"/>
    </source>
</evidence>
<feature type="transmembrane region" description="Helical" evidence="12">
    <location>
        <begin position="327"/>
        <end position="348"/>
    </location>
</feature>
<reference evidence="15 16" key="1">
    <citation type="journal article" date="2014" name="PLoS ONE">
        <title>Global Analysis of Gene Expression Profiles in Physic Nut (Jatropha curcas L.) Seedlings Exposed to Salt Stress.</title>
        <authorList>
            <person name="Zhang L."/>
            <person name="Zhang C."/>
            <person name="Wu P."/>
            <person name="Chen Y."/>
            <person name="Li M."/>
            <person name="Jiang H."/>
            <person name="Wu G."/>
        </authorList>
    </citation>
    <scope>NUCLEOTIDE SEQUENCE [LARGE SCALE GENOMIC DNA]</scope>
    <source>
        <strain evidence="16">cv. GZQX0401</strain>
        <tissue evidence="15">Young leaves</tissue>
    </source>
</reference>
<keyword evidence="5 12" id="KW-0812">Transmembrane</keyword>
<comment type="function">
    <text evidence="11">May operate as a cation/H(+) antiporter.</text>
</comment>
<dbReference type="Gene3D" id="3.40.50.12370">
    <property type="match status" value="1"/>
</dbReference>
<dbReference type="Proteomes" id="UP000027138">
    <property type="component" value="Unassembled WGS sequence"/>
</dbReference>
<feature type="transmembrane region" description="Helical" evidence="12">
    <location>
        <begin position="237"/>
        <end position="256"/>
    </location>
</feature>
<dbReference type="InterPro" id="IPR057290">
    <property type="entry name" value="CHX17_C"/>
</dbReference>
<protein>
    <submittedName>
        <fullName evidence="15">Uncharacterized protein</fullName>
    </submittedName>
</protein>
<accession>A0A067LLW3</accession>
<comment type="subcellular location">
    <subcellularLocation>
        <location evidence="1">Membrane</location>
        <topology evidence="1">Multi-pass membrane protein</topology>
    </subcellularLocation>
</comment>
<keyword evidence="7 12" id="KW-1133">Transmembrane helix</keyword>
<keyword evidence="16" id="KW-1185">Reference proteome</keyword>
<evidence type="ECO:0000256" key="9">
    <source>
        <dbReference type="ARBA" id="ARBA00023136"/>
    </source>
</evidence>
<dbReference type="InterPro" id="IPR006153">
    <property type="entry name" value="Cation/H_exchanger_TM"/>
</dbReference>